<keyword evidence="1" id="KW-0472">Membrane</keyword>
<evidence type="ECO:0000313" key="4">
    <source>
        <dbReference type="Proteomes" id="UP001338137"/>
    </source>
</evidence>
<reference evidence="3 4" key="1">
    <citation type="submission" date="2023-03" db="EMBL/GenBank/DDBJ databases">
        <title>Bacillus Genome Sequencing.</title>
        <authorList>
            <person name="Dunlap C."/>
        </authorList>
    </citation>
    <scope>NUCLEOTIDE SEQUENCE [LARGE SCALE GENOMIC DNA]</scope>
    <source>
        <strain evidence="3 4">BD-533</strain>
    </source>
</reference>
<dbReference type="EMBL" id="JARLKY010000060">
    <property type="protein sequence ID" value="MEC0230002.1"/>
    <property type="molecule type" value="Genomic_DNA"/>
</dbReference>
<keyword evidence="1" id="KW-0812">Transmembrane</keyword>
<comment type="caution">
    <text evidence="3">The sequence shown here is derived from an EMBL/GenBank/DDBJ whole genome shotgun (WGS) entry which is preliminary data.</text>
</comment>
<dbReference type="SMART" id="SM00244">
    <property type="entry name" value="PHB"/>
    <property type="match status" value="1"/>
</dbReference>
<gene>
    <name evidence="3" type="ORF">P4I72_22995</name>
</gene>
<dbReference type="InterPro" id="IPR036013">
    <property type="entry name" value="Band_7/SPFH_dom_sf"/>
</dbReference>
<dbReference type="Proteomes" id="UP001338137">
    <property type="component" value="Unassembled WGS sequence"/>
</dbReference>
<dbReference type="RefSeq" id="WP_326074066.1">
    <property type="nucleotide sequence ID" value="NZ_JARLKY010000060.1"/>
</dbReference>
<evidence type="ECO:0000256" key="1">
    <source>
        <dbReference type="SAM" id="Phobius"/>
    </source>
</evidence>
<evidence type="ECO:0000313" key="3">
    <source>
        <dbReference type="EMBL" id="MEC0230002.1"/>
    </source>
</evidence>
<dbReference type="SUPFAM" id="SSF117892">
    <property type="entry name" value="Band 7/SPFH domain"/>
    <property type="match status" value="1"/>
</dbReference>
<protein>
    <submittedName>
        <fullName evidence="3">SPFH domain-containing protein</fullName>
    </submittedName>
</protein>
<dbReference type="Pfam" id="PF01145">
    <property type="entry name" value="Band_7"/>
    <property type="match status" value="1"/>
</dbReference>
<dbReference type="InterPro" id="IPR001107">
    <property type="entry name" value="Band_7"/>
</dbReference>
<dbReference type="Gene3D" id="3.30.479.30">
    <property type="entry name" value="Band 7 domain"/>
    <property type="match status" value="1"/>
</dbReference>
<feature type="transmembrane region" description="Helical" evidence="1">
    <location>
        <begin position="7"/>
        <end position="27"/>
    </location>
</feature>
<keyword evidence="4" id="KW-1185">Reference proteome</keyword>
<feature type="domain" description="Band 7" evidence="2">
    <location>
        <begin position="49"/>
        <end position="213"/>
    </location>
</feature>
<dbReference type="CDD" id="cd03402">
    <property type="entry name" value="SPFH_like_u2"/>
    <property type="match status" value="1"/>
</dbReference>
<evidence type="ECO:0000259" key="2">
    <source>
        <dbReference type="SMART" id="SM00244"/>
    </source>
</evidence>
<sequence length="279" mass="30538">MKETSAWSINGFLGLLLFVIGAGAGVLLLTQQYVVSGIVLIVLGIIFVSNITAVQPNEASVINFFGSYKGTIRKSGLWLIIPFSIRKKISLRVRNFNSVKLKVNDIEGNPIEIAAVVVFKVVDTYKALFDVDSYEKFVEIQSETALRHVASKYPYDRFDSDGYSLRGNADEVATELSLELQHRLSVAGVEVIESRLTHLAYSTEIASAMLQRQQASAILSARQTIVDGAVGMVQMAIARLEAEGLHLDEERKAAMINNLLVAIVSDRSASPVINTGTLY</sequence>
<feature type="transmembrane region" description="Helical" evidence="1">
    <location>
        <begin position="33"/>
        <end position="54"/>
    </location>
</feature>
<proteinExistence type="predicted"/>
<dbReference type="PANTHER" id="PTHR43446">
    <property type="entry name" value="MEMBRANE PROTEIN-RELATED"/>
    <property type="match status" value="1"/>
</dbReference>
<accession>A0ABU6G740</accession>
<name>A0ABU6G740_9BACL</name>
<keyword evidence="1" id="KW-1133">Transmembrane helix</keyword>
<dbReference type="PANTHER" id="PTHR43446:SF1">
    <property type="entry name" value="BAND 7 DOMAIN-CONTAINING PROTEIN"/>
    <property type="match status" value="1"/>
</dbReference>
<organism evidence="3 4">
    <name type="scientific">Paenibacillus alba</name>
    <dbReference type="NCBI Taxonomy" id="1197127"/>
    <lineage>
        <taxon>Bacteria</taxon>
        <taxon>Bacillati</taxon>
        <taxon>Bacillota</taxon>
        <taxon>Bacilli</taxon>
        <taxon>Bacillales</taxon>
        <taxon>Paenibacillaceae</taxon>
        <taxon>Paenibacillus</taxon>
    </lineage>
</organism>